<dbReference type="RefSeq" id="WP_082155236.1">
    <property type="nucleotide sequence ID" value="NZ_KQ061228.1"/>
</dbReference>
<dbReference type="GO" id="GO:0005737">
    <property type="term" value="C:cytoplasm"/>
    <property type="evidence" value="ECO:0007669"/>
    <property type="project" value="UniProtKB-SubCell"/>
</dbReference>
<dbReference type="PROSITE" id="PS50988">
    <property type="entry name" value="TROVE"/>
    <property type="match status" value="1"/>
</dbReference>
<keyword evidence="4" id="KW-0479">Metal-binding</keyword>
<dbReference type="EMBL" id="LT629791">
    <property type="protein sequence ID" value="SDU80655.1"/>
    <property type="molecule type" value="Genomic_DNA"/>
</dbReference>
<dbReference type="InterPro" id="IPR008858">
    <property type="entry name" value="TROVE_dom"/>
</dbReference>
<name>A0A1H2LIT1_9ACTN</name>
<evidence type="ECO:0000256" key="3">
    <source>
        <dbReference type="ARBA" id="ARBA00022490"/>
    </source>
</evidence>
<dbReference type="PANTHER" id="PTHR14202">
    <property type="entry name" value="60 KDA RIBONUCLEOPROTEIN SSA/RO"/>
    <property type="match status" value="1"/>
</dbReference>
<dbReference type="OrthoDB" id="208855at2"/>
<protein>
    <submittedName>
        <fullName evidence="8">TROVE domain-containing protein</fullName>
    </submittedName>
</protein>
<organism evidence="8 9">
    <name type="scientific">Jiangella alkaliphila</name>
    <dbReference type="NCBI Taxonomy" id="419479"/>
    <lineage>
        <taxon>Bacteria</taxon>
        <taxon>Bacillati</taxon>
        <taxon>Actinomycetota</taxon>
        <taxon>Actinomycetes</taxon>
        <taxon>Jiangellales</taxon>
        <taxon>Jiangellaceae</taxon>
        <taxon>Jiangella</taxon>
    </lineage>
</organism>
<dbReference type="GO" id="GO:0003723">
    <property type="term" value="F:RNA binding"/>
    <property type="evidence" value="ECO:0007669"/>
    <property type="project" value="UniProtKB-KW"/>
</dbReference>
<proteinExistence type="inferred from homology"/>
<dbReference type="Pfam" id="PF05731">
    <property type="entry name" value="TROVE"/>
    <property type="match status" value="1"/>
</dbReference>
<dbReference type="Gene3D" id="3.40.50.410">
    <property type="entry name" value="von Willebrand factor, type A domain"/>
    <property type="match status" value="1"/>
</dbReference>
<keyword evidence="6" id="KW-0687">Ribonucleoprotein</keyword>
<keyword evidence="3" id="KW-0963">Cytoplasm</keyword>
<dbReference type="STRING" id="419479.SAMN04488563_6201"/>
<dbReference type="InterPro" id="IPR036465">
    <property type="entry name" value="vWFA_dom_sf"/>
</dbReference>
<evidence type="ECO:0000313" key="8">
    <source>
        <dbReference type="EMBL" id="SDU80655.1"/>
    </source>
</evidence>
<evidence type="ECO:0000256" key="1">
    <source>
        <dbReference type="ARBA" id="ARBA00004496"/>
    </source>
</evidence>
<dbReference type="SUPFAM" id="SSF140864">
    <property type="entry name" value="TROVE domain-like"/>
    <property type="match status" value="1"/>
</dbReference>
<dbReference type="AlphaFoldDB" id="A0A1H2LIT1"/>
<gene>
    <name evidence="8" type="ORF">SAMN04488563_6201</name>
</gene>
<evidence type="ECO:0000313" key="9">
    <source>
        <dbReference type="Proteomes" id="UP000182977"/>
    </source>
</evidence>
<comment type="subcellular location">
    <subcellularLocation>
        <location evidence="1">Cytoplasm</location>
    </subcellularLocation>
</comment>
<evidence type="ECO:0000259" key="7">
    <source>
        <dbReference type="PROSITE" id="PS50988"/>
    </source>
</evidence>
<dbReference type="InterPro" id="IPR037214">
    <property type="entry name" value="TROVE_dom_sf"/>
</dbReference>
<dbReference type="GO" id="GO:0046872">
    <property type="term" value="F:metal ion binding"/>
    <property type="evidence" value="ECO:0007669"/>
    <property type="project" value="UniProtKB-KW"/>
</dbReference>
<evidence type="ECO:0000256" key="2">
    <source>
        <dbReference type="ARBA" id="ARBA00007814"/>
    </source>
</evidence>
<keyword evidence="5" id="KW-0694">RNA-binding</keyword>
<evidence type="ECO:0000256" key="4">
    <source>
        <dbReference type="ARBA" id="ARBA00022723"/>
    </source>
</evidence>
<dbReference type="SUPFAM" id="SSF53300">
    <property type="entry name" value="vWA-like"/>
    <property type="match status" value="1"/>
</dbReference>
<dbReference type="Proteomes" id="UP000182977">
    <property type="component" value="Chromosome I"/>
</dbReference>
<dbReference type="PANTHER" id="PTHR14202:SF0">
    <property type="entry name" value="RNA-BINDING PROTEIN RO60"/>
    <property type="match status" value="1"/>
</dbReference>
<comment type="similarity">
    <text evidence="2">Belongs to the Ro 60 kDa family.</text>
</comment>
<evidence type="ECO:0000256" key="5">
    <source>
        <dbReference type="ARBA" id="ARBA00022884"/>
    </source>
</evidence>
<feature type="domain" description="TROVE" evidence="7">
    <location>
        <begin position="29"/>
        <end position="353"/>
    </location>
</feature>
<evidence type="ECO:0000256" key="6">
    <source>
        <dbReference type="ARBA" id="ARBA00023274"/>
    </source>
</evidence>
<keyword evidence="9" id="KW-1185">Reference proteome</keyword>
<reference evidence="9" key="1">
    <citation type="submission" date="2016-10" db="EMBL/GenBank/DDBJ databases">
        <authorList>
            <person name="Varghese N."/>
            <person name="Submissions S."/>
        </authorList>
    </citation>
    <scope>NUCLEOTIDE SEQUENCE [LARGE SCALE GENOMIC DNA]</scope>
    <source>
        <strain evidence="9">DSM 45079</strain>
    </source>
</reference>
<sequence>MSKFDRISKATGVTALLTSPIRALRNTRTRTHEGAPAYVRDVKSELFLLAVTNLAGEDTFYEDAGTRDERFRTLVHDATQEDADWVARLVPWLRDTANLRSAPVVAAVEYVRAGGPFGRRVVDGALRRADEPAEVLAYYTSRYGRALPQPIKRGVADAARRLYTERAALKYDGASRAWRMADVIELCHVRPRDEAQSALFRWLLDRRHGRPADAARTERLPVVRAHTGLQAIPLDQRRQHLDPATLATAGVTWEALAGWLGGPLDRTAWEAVIPSMGYMALLRNLRNFDQAGVSDAVAERVAAKLADPDEVRRSRQFPFRFVAAYRNAPSLRWAYALDRAIEAATANVPALAGRTLVLVDTSASMRQGVSARSTISAIEAATVFGVALAKRGNDVDLYGFADRVFRHRVEPAASLLTQVGRLVERVGEAGHGTRIAESLRATYRRHDRVVIVTDMQTFPVAGYGDPVAGVPAQVPVYGFNLGGYRPTVLAAGRANRHEFGGLNDATFTMIGLLENGRSAGWPF</sequence>
<dbReference type="GO" id="GO:1990904">
    <property type="term" value="C:ribonucleoprotein complex"/>
    <property type="evidence" value="ECO:0007669"/>
    <property type="project" value="UniProtKB-KW"/>
</dbReference>
<accession>A0A1H2LIT1</accession>
<dbReference type="InterPro" id="IPR040322">
    <property type="entry name" value="TROVE2"/>
</dbReference>